<dbReference type="PANTHER" id="PTHR11947">
    <property type="entry name" value="PYRUVATE DEHYDROGENASE KINASE"/>
    <property type="match status" value="1"/>
</dbReference>
<dbReference type="AlphaFoldDB" id="A0A2T9YNK9"/>
<evidence type="ECO:0000256" key="2">
    <source>
        <dbReference type="ARBA" id="ARBA00022679"/>
    </source>
</evidence>
<accession>A0A2T9YNK9</accession>
<evidence type="ECO:0000256" key="5">
    <source>
        <dbReference type="ARBA" id="ARBA00022840"/>
    </source>
</evidence>
<proteinExistence type="inferred from homology"/>
<dbReference type="OrthoDB" id="407390at2759"/>
<evidence type="ECO:0000259" key="9">
    <source>
        <dbReference type="Pfam" id="PF10436"/>
    </source>
</evidence>
<evidence type="ECO:0000313" key="10">
    <source>
        <dbReference type="EMBL" id="PVU93899.1"/>
    </source>
</evidence>
<keyword evidence="6 7" id="KW-0496">Mitochondrion</keyword>
<organism evidence="10 11">
    <name type="scientific">Smittium simulii</name>
    <dbReference type="NCBI Taxonomy" id="133385"/>
    <lineage>
        <taxon>Eukaryota</taxon>
        <taxon>Fungi</taxon>
        <taxon>Fungi incertae sedis</taxon>
        <taxon>Zoopagomycota</taxon>
        <taxon>Kickxellomycotina</taxon>
        <taxon>Harpellomycetes</taxon>
        <taxon>Harpellales</taxon>
        <taxon>Legeriomycetaceae</taxon>
        <taxon>Smittium</taxon>
    </lineage>
</organism>
<feature type="domain" description="Branched-chain alpha-ketoacid dehydrogenase kinase/Pyruvate dehydrogenase kinase N-terminal" evidence="9">
    <location>
        <begin position="150"/>
        <end position="305"/>
    </location>
</feature>
<feature type="domain" description="Histidine kinase/HSP90-like ATPase" evidence="8">
    <location>
        <begin position="364"/>
        <end position="504"/>
    </location>
</feature>
<comment type="similarity">
    <text evidence="1 7">Belongs to the PDK/BCKDK protein kinase family.</text>
</comment>
<dbReference type="GO" id="GO:0004740">
    <property type="term" value="F:pyruvate dehydrogenase (acetyl-transferring) kinase activity"/>
    <property type="evidence" value="ECO:0007669"/>
    <property type="project" value="TreeGrafter"/>
</dbReference>
<comment type="caution">
    <text evidence="10">The sequence shown here is derived from an EMBL/GenBank/DDBJ whole genome shotgun (WGS) entry which is preliminary data.</text>
</comment>
<evidence type="ECO:0000259" key="8">
    <source>
        <dbReference type="Pfam" id="PF02518"/>
    </source>
</evidence>
<dbReference type="Gene3D" id="1.20.140.20">
    <property type="entry name" value="Alpha-ketoacid/pyruvate dehydrogenase kinase, N-terminal domain"/>
    <property type="match status" value="1"/>
</dbReference>
<dbReference type="Gene3D" id="3.30.565.10">
    <property type="entry name" value="Histidine kinase-like ATPase, C-terminal domain"/>
    <property type="match status" value="1"/>
</dbReference>
<dbReference type="STRING" id="133385.A0A2T9YNK9"/>
<dbReference type="GO" id="GO:0005759">
    <property type="term" value="C:mitochondrial matrix"/>
    <property type="evidence" value="ECO:0007669"/>
    <property type="project" value="UniProtKB-SubCell"/>
</dbReference>
<evidence type="ECO:0000313" key="11">
    <source>
        <dbReference type="Proteomes" id="UP000245383"/>
    </source>
</evidence>
<dbReference type="InterPro" id="IPR036890">
    <property type="entry name" value="HATPase_C_sf"/>
</dbReference>
<dbReference type="PANTHER" id="PTHR11947:SF25">
    <property type="entry name" value="[PYRUVATE DEHYDROGENASE (ACETYL-TRANSFERRING)] KINASE 2, MITOCHONDRIAL"/>
    <property type="match status" value="1"/>
</dbReference>
<evidence type="ECO:0000256" key="4">
    <source>
        <dbReference type="ARBA" id="ARBA00022777"/>
    </source>
</evidence>
<dbReference type="InterPro" id="IPR036784">
    <property type="entry name" value="AK/P_DHK_N_sf"/>
</dbReference>
<comment type="subcellular location">
    <subcellularLocation>
        <location evidence="7">Mitochondrion matrix</location>
    </subcellularLocation>
</comment>
<dbReference type="GO" id="GO:0010906">
    <property type="term" value="P:regulation of glucose metabolic process"/>
    <property type="evidence" value="ECO:0007669"/>
    <property type="project" value="TreeGrafter"/>
</dbReference>
<dbReference type="EC" id="2.7.11.-" evidence="7"/>
<dbReference type="GO" id="GO:0005524">
    <property type="term" value="F:ATP binding"/>
    <property type="evidence" value="ECO:0007669"/>
    <property type="project" value="UniProtKB-UniRule"/>
</dbReference>
<keyword evidence="11" id="KW-1185">Reference proteome</keyword>
<keyword evidence="2 7" id="KW-0808">Transferase</keyword>
<evidence type="ECO:0000256" key="7">
    <source>
        <dbReference type="RuleBase" id="RU366032"/>
    </source>
</evidence>
<protein>
    <recommendedName>
        <fullName evidence="7">Protein-serine/threonine kinase</fullName>
        <ecNumber evidence="7">2.7.11.-</ecNumber>
    </recommendedName>
</protein>
<sequence length="522" mass="59737">MLMFRGEATQGSVLGRQQIIEESAASIRLGEISDLTWNSKKRRDKNINAYLTISSHIRIFITAASYLTQEFLQAQVYISKPSTFIISFYKPFMLNKMATPSILSFSVLRRHHIFIEHKRRVSTTSNSTLLQKFYQNNVLDRYISKDASKITLRQLVMFGRNLTEAKLISSANYVLNELHVRLAHRIRDFQHLPYICGTNPYMGKVYNMYWMSFDEFRKFPKVTNLEENFKMCEMFIKNMKAHSQVIPLLGMGISECVGLVDMKLIDNFMNRMLMTRLSRRTLVEQHIELSKSFVQNSGYINTVLPPTKAQVVGKVDTHCIISKLIYECGAKVQRIFEDKYDIMPGTSPQIIVEGDVDSMIMCVIDHIEYIIFEVLKNSVKHTIQTAIKNHGDATDDFSLLDFDPIHVTVCQSKSTITIRISDRGGGIPPAIYSQIWTYCSEYKAQYLSNFNKIKEMQAKINDNVNVSLGFGLPMSKVFANYWGGDVEVYSLPGYGVDTYIRLPRLGNVAENPAIEDSLIAIK</sequence>
<gene>
    <name evidence="10" type="ORF">BB561_002963</name>
</gene>
<dbReference type="SUPFAM" id="SSF69012">
    <property type="entry name" value="alpha-ketoacid dehydrogenase kinase, N-terminal domain"/>
    <property type="match status" value="1"/>
</dbReference>
<evidence type="ECO:0000256" key="3">
    <source>
        <dbReference type="ARBA" id="ARBA00022741"/>
    </source>
</evidence>
<dbReference type="InterPro" id="IPR018955">
    <property type="entry name" value="BCDHK/PDK_N"/>
</dbReference>
<reference evidence="10 11" key="1">
    <citation type="journal article" date="2018" name="MBio">
        <title>Comparative Genomics Reveals the Core Gene Toolbox for the Fungus-Insect Symbiosis.</title>
        <authorList>
            <person name="Wang Y."/>
            <person name="Stata M."/>
            <person name="Wang W."/>
            <person name="Stajich J.E."/>
            <person name="White M.M."/>
            <person name="Moncalvo J.M."/>
        </authorList>
    </citation>
    <scope>NUCLEOTIDE SEQUENCE [LARGE SCALE GENOMIC DNA]</scope>
    <source>
        <strain evidence="10 11">SWE-8-4</strain>
    </source>
</reference>
<dbReference type="Pfam" id="PF10436">
    <property type="entry name" value="BCDHK_Adom3"/>
    <property type="match status" value="1"/>
</dbReference>
<evidence type="ECO:0000256" key="6">
    <source>
        <dbReference type="ARBA" id="ARBA00023128"/>
    </source>
</evidence>
<dbReference type="InterPro" id="IPR039028">
    <property type="entry name" value="BCKD/PDK"/>
</dbReference>
<dbReference type="Pfam" id="PF02518">
    <property type="entry name" value="HATPase_c"/>
    <property type="match status" value="1"/>
</dbReference>
<keyword evidence="3 7" id="KW-0547">Nucleotide-binding</keyword>
<dbReference type="InterPro" id="IPR003594">
    <property type="entry name" value="HATPase_dom"/>
</dbReference>
<keyword evidence="4 7" id="KW-0418">Kinase</keyword>
<dbReference type="SUPFAM" id="SSF55874">
    <property type="entry name" value="ATPase domain of HSP90 chaperone/DNA topoisomerase II/histidine kinase"/>
    <property type="match status" value="1"/>
</dbReference>
<evidence type="ECO:0000256" key="1">
    <source>
        <dbReference type="ARBA" id="ARBA00006155"/>
    </source>
</evidence>
<name>A0A2T9YNK9_9FUNG</name>
<keyword evidence="5 7" id="KW-0067">ATP-binding</keyword>
<dbReference type="Proteomes" id="UP000245383">
    <property type="component" value="Unassembled WGS sequence"/>
</dbReference>
<dbReference type="EMBL" id="MBFR01000109">
    <property type="protein sequence ID" value="PVU93899.1"/>
    <property type="molecule type" value="Genomic_DNA"/>
</dbReference>